<feature type="compositionally biased region" description="Basic and acidic residues" evidence="2">
    <location>
        <begin position="230"/>
        <end position="243"/>
    </location>
</feature>
<sequence length="243" mass="26621">MTGFELDRAVKNQLRTLSKENAEGVGQHLVMAARLLDLDEDGALAHAETAVRRAGRVAAAREALGLVHYRRQEWAKALNEFRTARRLSGSNHLLPFMVDCERALGRPDKALELAQSPQAGALPQEDRIELLIVISGIRRDLGQLDAAKVELEVPALRQGTAKPWYPRLAYAYADALLALGDEAGALEWFHRSASTDHEAETDADERIAELEGFTFTDLLEGEDDGPEVDADARTDGSTEGPRA</sequence>
<name>A0A6I3IJE7_9MICO</name>
<dbReference type="AlphaFoldDB" id="A0A6I3IJE7"/>
<evidence type="ECO:0000256" key="1">
    <source>
        <dbReference type="PROSITE-ProRule" id="PRU00339"/>
    </source>
</evidence>
<accession>A0A6I3IJE7</accession>
<gene>
    <name evidence="3" type="ORF">GGG17_07410</name>
</gene>
<organism evidence="3 4">
    <name type="scientific">Arsenicicoccus cauae</name>
    <dbReference type="NCBI Taxonomy" id="2663847"/>
    <lineage>
        <taxon>Bacteria</taxon>
        <taxon>Bacillati</taxon>
        <taxon>Actinomycetota</taxon>
        <taxon>Actinomycetes</taxon>
        <taxon>Micrococcales</taxon>
        <taxon>Intrasporangiaceae</taxon>
        <taxon>Arsenicicoccus</taxon>
    </lineage>
</organism>
<feature type="compositionally biased region" description="Acidic residues" evidence="2">
    <location>
        <begin position="219"/>
        <end position="229"/>
    </location>
</feature>
<dbReference type="SUPFAM" id="SSF48452">
    <property type="entry name" value="TPR-like"/>
    <property type="match status" value="1"/>
</dbReference>
<protein>
    <recommendedName>
        <fullName evidence="5">Tetratricopeptide repeat protein</fullName>
    </recommendedName>
</protein>
<feature type="region of interest" description="Disordered" evidence="2">
    <location>
        <begin position="215"/>
        <end position="243"/>
    </location>
</feature>
<dbReference type="Proteomes" id="UP000431092">
    <property type="component" value="Unassembled WGS sequence"/>
</dbReference>
<keyword evidence="4" id="KW-1185">Reference proteome</keyword>
<evidence type="ECO:0000313" key="4">
    <source>
        <dbReference type="Proteomes" id="UP000431092"/>
    </source>
</evidence>
<evidence type="ECO:0000256" key="2">
    <source>
        <dbReference type="SAM" id="MobiDB-lite"/>
    </source>
</evidence>
<dbReference type="InterPro" id="IPR011990">
    <property type="entry name" value="TPR-like_helical_dom_sf"/>
</dbReference>
<evidence type="ECO:0000313" key="3">
    <source>
        <dbReference type="EMBL" id="MTB71795.1"/>
    </source>
</evidence>
<dbReference type="InterPro" id="IPR019734">
    <property type="entry name" value="TPR_rpt"/>
</dbReference>
<dbReference type="RefSeq" id="WP_311966498.1">
    <property type="nucleotide sequence ID" value="NZ_WLVL01000026.1"/>
</dbReference>
<evidence type="ECO:0008006" key="5">
    <source>
        <dbReference type="Google" id="ProtNLM"/>
    </source>
</evidence>
<dbReference type="Gene3D" id="1.25.40.10">
    <property type="entry name" value="Tetratricopeptide repeat domain"/>
    <property type="match status" value="1"/>
</dbReference>
<feature type="repeat" description="TPR" evidence="1">
    <location>
        <begin position="58"/>
        <end position="91"/>
    </location>
</feature>
<dbReference type="EMBL" id="WLVL01000026">
    <property type="protein sequence ID" value="MTB71795.1"/>
    <property type="molecule type" value="Genomic_DNA"/>
</dbReference>
<proteinExistence type="predicted"/>
<keyword evidence="1" id="KW-0802">TPR repeat</keyword>
<comment type="caution">
    <text evidence="3">The sequence shown here is derived from an EMBL/GenBank/DDBJ whole genome shotgun (WGS) entry which is preliminary data.</text>
</comment>
<dbReference type="PROSITE" id="PS50005">
    <property type="entry name" value="TPR"/>
    <property type="match status" value="1"/>
</dbReference>
<reference evidence="3 4" key="1">
    <citation type="submission" date="2019-11" db="EMBL/GenBank/DDBJ databases">
        <title>Whole genome sequencing identifies a novel species of the genus Arsenicicoccus isolated from human blood.</title>
        <authorList>
            <person name="Jeong J.H."/>
            <person name="Kweon O.J."/>
            <person name="Kim H.R."/>
            <person name="Kim T.-H."/>
            <person name="Ha S.-M."/>
            <person name="Lee M.-K."/>
        </authorList>
    </citation>
    <scope>NUCLEOTIDE SEQUENCE [LARGE SCALE GENOMIC DNA]</scope>
    <source>
        <strain evidence="3 4">MKL-02</strain>
    </source>
</reference>